<accession>A0AAE4G8I6</accession>
<gene>
    <name evidence="1" type="ORF">RJN63_12345</name>
</gene>
<protein>
    <submittedName>
        <fullName evidence="1">Uncharacterized protein</fullName>
    </submittedName>
</protein>
<dbReference type="AlphaFoldDB" id="A0AAE4G8I6"/>
<name>A0AAE4G8I6_9BURK</name>
<organism evidence="1">
    <name type="scientific">Herbaspirillum huttiense subsp. nephrolepidis</name>
    <dbReference type="NCBI Taxonomy" id="3075126"/>
    <lineage>
        <taxon>Bacteria</taxon>
        <taxon>Pseudomonadati</taxon>
        <taxon>Pseudomonadota</taxon>
        <taxon>Betaproteobacteria</taxon>
        <taxon>Burkholderiales</taxon>
        <taxon>Oxalobacteraceae</taxon>
        <taxon>Herbaspirillum</taxon>
    </lineage>
</organism>
<sequence>MGTILFAAGANASEVNDVVSMVANTKQSTQATVNGFDADVIYVGNFQGCDSVAVQSHGKHFQHFRVCGDRVQSINDVAPKWNDDSSGKRVLSAVVKNAILYGRSQQPDESGYLISARTLGTVEASCKNMEIVISYDGLLVDRAIRKICG</sequence>
<dbReference type="EMBL" id="JAVRAA010000005">
    <property type="protein sequence ID" value="MDT0337625.1"/>
    <property type="molecule type" value="Genomic_DNA"/>
</dbReference>
<dbReference type="RefSeq" id="WP_284078297.1">
    <property type="nucleotide sequence ID" value="NZ_JAVLSM010000007.1"/>
</dbReference>
<comment type="caution">
    <text evidence="1">The sequence shown here is derived from an EMBL/GenBank/DDBJ whole genome shotgun (WGS) entry which is preliminary data.</text>
</comment>
<evidence type="ECO:0000313" key="1">
    <source>
        <dbReference type="EMBL" id="MDT0337625.1"/>
    </source>
</evidence>
<proteinExistence type="predicted"/>
<reference evidence="1" key="1">
    <citation type="submission" date="2023-02" db="EMBL/GenBank/DDBJ databases">
        <title>Description of Herbaspirillum huttiense subsp. nephrolepsisexaltata and Herbaspirillum huttiense subsp. lycopersicon.</title>
        <authorList>
            <person name="Poudel M."/>
            <person name="Sharma A."/>
            <person name="Goss E."/>
            <person name="Tapia J.H."/>
            <person name="Harmon C.M."/>
            <person name="Jones J.B."/>
        </authorList>
    </citation>
    <scope>NUCLEOTIDE SEQUENCE</scope>
    <source>
        <strain evidence="1">NC40101</strain>
    </source>
</reference>